<dbReference type="Proteomes" id="UP000003824">
    <property type="component" value="Unassembled WGS sequence"/>
</dbReference>
<dbReference type="RefSeq" id="WP_004980574.1">
    <property type="nucleotide sequence ID" value="NZ_DS999641.1"/>
</dbReference>
<evidence type="ECO:0000313" key="2">
    <source>
        <dbReference type="Proteomes" id="UP000003824"/>
    </source>
</evidence>
<proteinExistence type="predicted"/>
<evidence type="ECO:0000313" key="1">
    <source>
        <dbReference type="EMBL" id="EFE65801.2"/>
    </source>
</evidence>
<name>D6A4G1_STRV1</name>
<reference evidence="2" key="1">
    <citation type="submission" date="2008-12" db="EMBL/GenBank/DDBJ databases">
        <title>Annotation of Streptomyces ghanaensis ATCC 14672.</title>
        <authorList>
            <consortium name="The Broad Institute Genome Sequencing Platform"/>
            <consortium name="Broad Institute Microbial Sequencing Center"/>
            <person name="Fischbach M."/>
            <person name="Ward D."/>
            <person name="Young S."/>
            <person name="Kodira C.D."/>
            <person name="Zeng Q."/>
            <person name="Koehrsen M."/>
            <person name="Godfrey P."/>
            <person name="Alvarado L."/>
            <person name="Berlin A.M."/>
            <person name="Borenstein D."/>
            <person name="Chen Z."/>
            <person name="Engels R."/>
            <person name="Freedman E."/>
            <person name="Gellesch M."/>
            <person name="Goldberg J."/>
            <person name="Griggs A."/>
            <person name="Gujja S."/>
            <person name="Heiman D.I."/>
            <person name="Hepburn T.A."/>
            <person name="Howarth C."/>
            <person name="Jen D."/>
            <person name="Larson L."/>
            <person name="Lewis B."/>
            <person name="Mehta T."/>
            <person name="Park D."/>
            <person name="Pearson M."/>
            <person name="Roberts A."/>
            <person name="Saif S."/>
            <person name="Shea T.D."/>
            <person name="Shenoy N."/>
            <person name="Sisk P."/>
            <person name="Stolte C."/>
            <person name="Sykes S.N."/>
            <person name="Walk T."/>
            <person name="White J."/>
            <person name="Yandava C."/>
            <person name="Straight P."/>
            <person name="Clardy J."/>
            <person name="Hung D."/>
            <person name="Kolter R."/>
            <person name="Mekalanos J."/>
            <person name="Walker S."/>
            <person name="Walsh C.T."/>
            <person name="Wieland B.L.C."/>
            <person name="Ilzarbe M."/>
            <person name="Galagan J."/>
            <person name="Nusbaum C."/>
            <person name="Birren B."/>
        </authorList>
    </citation>
    <scope>NUCLEOTIDE SEQUENCE [LARGE SCALE GENOMIC DNA]</scope>
    <source>
        <strain evidence="2">ATCC 14672 / DSM 40746 / JCM 4963 / KCTC 9882 / NRRL B-12104 / FH 1290</strain>
    </source>
</reference>
<dbReference type="AlphaFoldDB" id="D6A4G1"/>
<sequence>MFRRDSKTGEEIAHRVITPNGNTIITATNAEFWQSVDGAQVEEVRGHTHPNGTGFVVERTA</sequence>
<dbReference type="EMBL" id="DS999641">
    <property type="protein sequence ID" value="EFE65801.2"/>
    <property type="molecule type" value="Genomic_DNA"/>
</dbReference>
<gene>
    <name evidence="1" type="ORF">SSFG_01055</name>
</gene>
<organism evidence="1 2">
    <name type="scientific">Streptomyces viridosporus (strain ATCC 14672 / DSM 40746 / JCM 4963 / KCTC 9882 / NRRL B-12104 / FH 1290)</name>
    <name type="common">Streptomyces ghanaensis</name>
    <dbReference type="NCBI Taxonomy" id="566461"/>
    <lineage>
        <taxon>Bacteria</taxon>
        <taxon>Bacillati</taxon>
        <taxon>Actinomycetota</taxon>
        <taxon>Actinomycetes</taxon>
        <taxon>Kitasatosporales</taxon>
        <taxon>Streptomycetaceae</taxon>
        <taxon>Streptomyces</taxon>
    </lineage>
</organism>
<protein>
    <submittedName>
        <fullName evidence="1">Predicted protein</fullName>
    </submittedName>
</protein>
<accession>D6A4G1</accession>